<evidence type="ECO:0000259" key="3">
    <source>
        <dbReference type="PROSITE" id="PS50885"/>
    </source>
</evidence>
<dbReference type="Gene3D" id="3.30.70.270">
    <property type="match status" value="1"/>
</dbReference>
<dbReference type="InterPro" id="IPR003660">
    <property type="entry name" value="HAMP_dom"/>
</dbReference>
<evidence type="ECO:0000256" key="1">
    <source>
        <dbReference type="SAM" id="Phobius"/>
    </source>
</evidence>
<dbReference type="GO" id="GO:0016020">
    <property type="term" value="C:membrane"/>
    <property type="evidence" value="ECO:0007669"/>
    <property type="project" value="InterPro"/>
</dbReference>
<reference evidence="5 6" key="1">
    <citation type="submission" date="2017-06" db="EMBL/GenBank/DDBJ databases">
        <authorList>
            <person name="Kim H.J."/>
            <person name="Triplett B.A."/>
        </authorList>
    </citation>
    <scope>NUCLEOTIDE SEQUENCE [LARGE SCALE GENOMIC DNA]</scope>
    <source>
        <strain evidence="5 6">U15</strain>
    </source>
</reference>
<evidence type="ECO:0000259" key="2">
    <source>
        <dbReference type="PROSITE" id="PS50883"/>
    </source>
</evidence>
<dbReference type="SMART" id="SM00304">
    <property type="entry name" value="HAMP"/>
    <property type="match status" value="1"/>
</dbReference>
<evidence type="ECO:0000259" key="4">
    <source>
        <dbReference type="PROSITE" id="PS50887"/>
    </source>
</evidence>
<dbReference type="InterPro" id="IPR029787">
    <property type="entry name" value="Nucleotide_cyclase"/>
</dbReference>
<dbReference type="InterPro" id="IPR029150">
    <property type="entry name" value="dCache_3"/>
</dbReference>
<feature type="domain" description="EAL" evidence="2">
    <location>
        <begin position="515"/>
        <end position="768"/>
    </location>
</feature>
<evidence type="ECO:0000313" key="5">
    <source>
        <dbReference type="EMBL" id="SNS83783.1"/>
    </source>
</evidence>
<dbReference type="InterPro" id="IPR050706">
    <property type="entry name" value="Cyclic-di-GMP_PDE-like"/>
</dbReference>
<keyword evidence="6" id="KW-1185">Reference proteome</keyword>
<organism evidence="5 6">
    <name type="scientific">Noviherbaspirillum humi</name>
    <dbReference type="NCBI Taxonomy" id="1688639"/>
    <lineage>
        <taxon>Bacteria</taxon>
        <taxon>Pseudomonadati</taxon>
        <taxon>Pseudomonadota</taxon>
        <taxon>Betaproteobacteria</taxon>
        <taxon>Burkholderiales</taxon>
        <taxon>Oxalobacteraceae</taxon>
        <taxon>Noviherbaspirillum</taxon>
    </lineage>
</organism>
<dbReference type="PANTHER" id="PTHR33121">
    <property type="entry name" value="CYCLIC DI-GMP PHOSPHODIESTERASE PDEF"/>
    <property type="match status" value="1"/>
</dbReference>
<feature type="domain" description="HAMP" evidence="3">
    <location>
        <begin position="292"/>
        <end position="344"/>
    </location>
</feature>
<dbReference type="InterPro" id="IPR043128">
    <property type="entry name" value="Rev_trsase/Diguanyl_cyclase"/>
</dbReference>
<gene>
    <name evidence="5" type="ORF">SAMN06265795_107125</name>
</gene>
<dbReference type="CDD" id="cd01948">
    <property type="entry name" value="EAL"/>
    <property type="match status" value="1"/>
</dbReference>
<sequence>MVFSSLKHRIVFVFVGLLAAVMTMVMLLVVTSGERIVNDELQRELGLGANVFQRLLQHNQRQLDTAATVLSADFAFREAIATQDRETVGSVIHNHGRRIGARVMMAVGRDGRLIASTQRRTGPDEAFPFPDLLAQAEAGGRSAGFKQMKNGRLYHVVMVPVLAPTRIAWVAMGFEVDDGWTQELAGTTGLVVSVAHRGEGAPVLLATSLTPPQRSALAAALPGLLSHPAKAVEISGQAYQSLLLPIEPRTSVVLQRAVQQVEEPFQALLRTLLLLTAGGVAVFILGSVLFARRIVRPLNHLAAAARRIEAGDYDLAVPRLPADEIGQLGLSFDRMRAGIAQREERIERLAYVDPLTDLPNRTRLLQEIEGMMQSRQGAVAVLNLDRFALINTALGHGVGDRLLREIAARLPRASGEHALTARLWADQFAFVLPDASRAHATGFAHELVAALADPVMLDGQQLDISCSVGVALYPEDGADADSLLRRAELAVLSAKRRRVPVGFTSDQGAEPQPEQLSLIGEMRRAMSEQEFEMHYQPKLELHSGRIVAAEALLRWRHPQRGMVPPGRFIPFAEQTGFIREITPWMLDRVLAEAAQWQSAGLDLIASANLSAADLLNPSLAAEVERLLGKHGVKPHRLCLEITESALMDDPVAARGQLAALSALGVALSIDDYGVGQASLAYLKTLPVDELKIDRSFIAGVAASGRDAAIVDSTIMLCHALSLKVVAEGVEDSADLRWLMEHGCDVAQGYGIARPMPAQDLPAWLARSAAVSAPPESAGGAILR</sequence>
<dbReference type="GO" id="GO:0071111">
    <property type="term" value="F:cyclic-guanylate-specific phosphodiesterase activity"/>
    <property type="evidence" value="ECO:0007669"/>
    <property type="project" value="InterPro"/>
</dbReference>
<keyword evidence="1" id="KW-0472">Membrane</keyword>
<dbReference type="SUPFAM" id="SSF158472">
    <property type="entry name" value="HAMP domain-like"/>
    <property type="match status" value="1"/>
</dbReference>
<dbReference type="InterPro" id="IPR001633">
    <property type="entry name" value="EAL_dom"/>
</dbReference>
<feature type="transmembrane region" description="Helical" evidence="1">
    <location>
        <begin position="267"/>
        <end position="291"/>
    </location>
</feature>
<dbReference type="InterPro" id="IPR000160">
    <property type="entry name" value="GGDEF_dom"/>
</dbReference>
<dbReference type="AlphaFoldDB" id="A0A239HSD7"/>
<dbReference type="Pfam" id="PF00563">
    <property type="entry name" value="EAL"/>
    <property type="match status" value="1"/>
</dbReference>
<dbReference type="SMART" id="SM00052">
    <property type="entry name" value="EAL"/>
    <property type="match status" value="1"/>
</dbReference>
<keyword evidence="1" id="KW-1133">Transmembrane helix</keyword>
<accession>A0A239HSD7</accession>
<dbReference type="PROSITE" id="PS50883">
    <property type="entry name" value="EAL"/>
    <property type="match status" value="1"/>
</dbReference>
<dbReference type="Proteomes" id="UP000198284">
    <property type="component" value="Unassembled WGS sequence"/>
</dbReference>
<feature type="domain" description="GGDEF" evidence="4">
    <location>
        <begin position="375"/>
        <end position="506"/>
    </location>
</feature>
<evidence type="ECO:0000313" key="6">
    <source>
        <dbReference type="Proteomes" id="UP000198284"/>
    </source>
</evidence>
<dbReference type="SUPFAM" id="SSF141868">
    <property type="entry name" value="EAL domain-like"/>
    <property type="match status" value="1"/>
</dbReference>
<dbReference type="RefSeq" id="WP_176442450.1">
    <property type="nucleotide sequence ID" value="NZ_FZOT01000007.1"/>
</dbReference>
<dbReference type="PANTHER" id="PTHR33121:SF19">
    <property type="entry name" value="CYCLIC DI-GMP PHOSPHODIESTERASE PA2567"/>
    <property type="match status" value="1"/>
</dbReference>
<dbReference type="EMBL" id="FZOT01000007">
    <property type="protein sequence ID" value="SNS83783.1"/>
    <property type="molecule type" value="Genomic_DNA"/>
</dbReference>
<name>A0A239HSD7_9BURK</name>
<dbReference type="PROSITE" id="PS50887">
    <property type="entry name" value="GGDEF"/>
    <property type="match status" value="1"/>
</dbReference>
<proteinExistence type="predicted"/>
<dbReference type="CDD" id="cd06225">
    <property type="entry name" value="HAMP"/>
    <property type="match status" value="1"/>
</dbReference>
<dbReference type="Gene3D" id="6.10.340.10">
    <property type="match status" value="1"/>
</dbReference>
<dbReference type="Pfam" id="PF00672">
    <property type="entry name" value="HAMP"/>
    <property type="match status" value="1"/>
</dbReference>
<protein>
    <submittedName>
        <fullName evidence="5">Diguanylate cyclase/phosphodiesterase</fullName>
    </submittedName>
</protein>
<dbReference type="CDD" id="cd01949">
    <property type="entry name" value="GGDEF"/>
    <property type="match status" value="1"/>
</dbReference>
<dbReference type="Pfam" id="PF14827">
    <property type="entry name" value="dCache_3"/>
    <property type="match status" value="1"/>
</dbReference>
<dbReference type="SUPFAM" id="SSF55073">
    <property type="entry name" value="Nucleotide cyclase"/>
    <property type="match status" value="1"/>
</dbReference>
<dbReference type="InterPro" id="IPR035919">
    <property type="entry name" value="EAL_sf"/>
</dbReference>
<dbReference type="Gene3D" id="3.20.20.450">
    <property type="entry name" value="EAL domain"/>
    <property type="match status" value="1"/>
</dbReference>
<dbReference type="NCBIfam" id="TIGR00254">
    <property type="entry name" value="GGDEF"/>
    <property type="match status" value="1"/>
</dbReference>
<dbReference type="Pfam" id="PF00990">
    <property type="entry name" value="GGDEF"/>
    <property type="match status" value="1"/>
</dbReference>
<dbReference type="SMART" id="SM00267">
    <property type="entry name" value="GGDEF"/>
    <property type="match status" value="1"/>
</dbReference>
<dbReference type="PROSITE" id="PS50885">
    <property type="entry name" value="HAMP"/>
    <property type="match status" value="1"/>
</dbReference>
<dbReference type="GO" id="GO:0007165">
    <property type="term" value="P:signal transduction"/>
    <property type="evidence" value="ECO:0007669"/>
    <property type="project" value="InterPro"/>
</dbReference>
<keyword evidence="1" id="KW-0812">Transmembrane</keyword>